<protein>
    <submittedName>
        <fullName evidence="1">Uncharacterized protein</fullName>
    </submittedName>
</protein>
<accession>A0ACB8CQX8</accession>
<evidence type="ECO:0000313" key="2">
    <source>
        <dbReference type="Proteomes" id="UP000821865"/>
    </source>
</evidence>
<keyword evidence="2" id="KW-1185">Reference proteome</keyword>
<proteinExistence type="predicted"/>
<evidence type="ECO:0000313" key="1">
    <source>
        <dbReference type="EMBL" id="KAH7949409.1"/>
    </source>
</evidence>
<sequence length="458" mass="51816">MLSPGTNVDGPDTGRRSSHARRRASTNDRSIGDWRLRTRKGSRAGHNAGRPRQLVTQFDSAATLSRRHRPHVSTFLDKLTQMTKNLGAVMKDSSTQWELPPADHSYTSTRLPMTVRTISDRTLTSDDILFYTGIPVAVFDKLVSALKTQDKTVRKVLTIEDQLLLTLMRLRLGLLCGDLARRFEVSVAYISRTFSRVLDDLVKIMQEVLVWLARSRLRASMPESFRNSEYSRTTCIFDCTEALMQRPRKLMARSQSYSQYKGANTMKFLTVIAPNGFIMFVSDVYGGRASEKYIVKTCGVEEYLLPGDEIMADRGFKLDPHLEVQGIKMNRPAFTRGKDQLPESEVTETRRIASLRIHVERAINRIKRFRIIASQEMPHYTKSGSSPPSVTKCTKVCSRHFLPSDSIPSVSCGNNLLRQTACPSVFSFGKMQQLRKPPKKRTSDSISSCCSSIDCRRQ</sequence>
<reference evidence="1" key="1">
    <citation type="submission" date="2020-05" db="EMBL/GenBank/DDBJ databases">
        <title>Large-scale comparative analyses of tick genomes elucidate their genetic diversity and vector capacities.</title>
        <authorList>
            <person name="Jia N."/>
            <person name="Wang J."/>
            <person name="Shi W."/>
            <person name="Du L."/>
            <person name="Sun Y."/>
            <person name="Zhan W."/>
            <person name="Jiang J."/>
            <person name="Wang Q."/>
            <person name="Zhang B."/>
            <person name="Ji P."/>
            <person name="Sakyi L.B."/>
            <person name="Cui X."/>
            <person name="Yuan T."/>
            <person name="Jiang B."/>
            <person name="Yang W."/>
            <person name="Lam T.T.-Y."/>
            <person name="Chang Q."/>
            <person name="Ding S."/>
            <person name="Wang X."/>
            <person name="Zhu J."/>
            <person name="Ruan X."/>
            <person name="Zhao L."/>
            <person name="Wei J."/>
            <person name="Que T."/>
            <person name="Du C."/>
            <person name="Cheng J."/>
            <person name="Dai P."/>
            <person name="Han X."/>
            <person name="Huang E."/>
            <person name="Gao Y."/>
            <person name="Liu J."/>
            <person name="Shao H."/>
            <person name="Ye R."/>
            <person name="Li L."/>
            <person name="Wei W."/>
            <person name="Wang X."/>
            <person name="Wang C."/>
            <person name="Yang T."/>
            <person name="Huo Q."/>
            <person name="Li W."/>
            <person name="Guo W."/>
            <person name="Chen H."/>
            <person name="Zhou L."/>
            <person name="Ni X."/>
            <person name="Tian J."/>
            <person name="Zhou Y."/>
            <person name="Sheng Y."/>
            <person name="Liu T."/>
            <person name="Pan Y."/>
            <person name="Xia L."/>
            <person name="Li J."/>
            <person name="Zhao F."/>
            <person name="Cao W."/>
        </authorList>
    </citation>
    <scope>NUCLEOTIDE SEQUENCE</scope>
    <source>
        <strain evidence="1">Dsil-2018</strain>
    </source>
</reference>
<gene>
    <name evidence="1" type="ORF">HPB49_009362</name>
</gene>
<comment type="caution">
    <text evidence="1">The sequence shown here is derived from an EMBL/GenBank/DDBJ whole genome shotgun (WGS) entry which is preliminary data.</text>
</comment>
<name>A0ACB8CQX8_DERSI</name>
<dbReference type="Proteomes" id="UP000821865">
    <property type="component" value="Chromosome 5"/>
</dbReference>
<dbReference type="EMBL" id="CM023474">
    <property type="protein sequence ID" value="KAH7949409.1"/>
    <property type="molecule type" value="Genomic_DNA"/>
</dbReference>
<organism evidence="1 2">
    <name type="scientific">Dermacentor silvarum</name>
    <name type="common">Tick</name>
    <dbReference type="NCBI Taxonomy" id="543639"/>
    <lineage>
        <taxon>Eukaryota</taxon>
        <taxon>Metazoa</taxon>
        <taxon>Ecdysozoa</taxon>
        <taxon>Arthropoda</taxon>
        <taxon>Chelicerata</taxon>
        <taxon>Arachnida</taxon>
        <taxon>Acari</taxon>
        <taxon>Parasitiformes</taxon>
        <taxon>Ixodida</taxon>
        <taxon>Ixodoidea</taxon>
        <taxon>Ixodidae</taxon>
        <taxon>Rhipicephalinae</taxon>
        <taxon>Dermacentor</taxon>
    </lineage>
</organism>